<gene>
    <name evidence="2" type="ordered locus">UWK_00486</name>
</gene>
<dbReference type="STRING" id="1167006.UWK_00486"/>
<feature type="signal peptide" evidence="1">
    <location>
        <begin position="1"/>
        <end position="25"/>
    </location>
</feature>
<sequence length="812" mass="91884">MRQKLTVFSVLALVLVFIAPASVQARISDKGYRQTLEAFSRVACEDESLFEFNKGLIHALNYTNKRALRAFAQLEYVSADELVAAIRRLVTEEISFDNLRLLEQFVTLQGADAEKSWQFLEKLEKLDYSRGRVMTAFALVDVLTASELLAFTDRIEKVRESAGWALKAFLLLPGQSRESIADAMALIERMNEKQQWAVEECCRIKAMNAYKALEIIEQLGRFSITDAWNARGLFKQKITPETALYWVKNYFGKSQQDQEWLFFAMDPAEKALLLKGFAEASDYLTWKINDLHSVTDLLGREISAAALNGHSAAGLEILWKRLDWKVREEYKNSFYAALGRGKKQTAIAVLRKATGRARVQAAYDTTTSNIYILLSKGSELYDSSFRDILVPVLKDRMDENFRANLLQFLLAVDPANNHVSDFIISLAQRGKLGLFFPVDPKEQNRVLDLVTQSAFQDENSLILFSATFMTLLETIQPDTRTYLIGKMLSAIREQNTVFTMQLRVILQYYLEYYSEFVGEVDKIRIRMMMYEYGAIPLQAYAKTAFEEWKSDGKLSSLSVFHDDDDGRQSYLSNCHFLSKEGYRPRLSTSFRLGVAPDVVSQAASLIRSYDSQPSSTLHALFRLQSRHPLVLDWVQTMNGIEISHSVFLFQGEAVQAALLNQFLTGGHEMFAQRGHSYWRSEQLIEPISKLIEDGAVTEVDLGNKQRFMSLGSCGGIRAYSELATLFKNNVDILATVGTGKAVVNNPYNEFLFEAVAKSGKDLSWDDISEQSAKIFKQGLGEDYLQPGSLPAILHKIMDQKSMDTKTGEHGTD</sequence>
<dbReference type="Proteomes" id="UP000011721">
    <property type="component" value="Chromosome"/>
</dbReference>
<dbReference type="EMBL" id="CP003985">
    <property type="protein sequence ID" value="AGF77069.1"/>
    <property type="molecule type" value="Genomic_DNA"/>
</dbReference>
<reference evidence="3" key="1">
    <citation type="journal article" date="2013" name="Stand. Genomic Sci.">
        <title>Complete genome sequence of Desulfocapsa sulfexigens, a marine deltaproteobacterium specialized in disproportionating inorganic sulfur compounds.</title>
        <authorList>
            <person name="Finster K.W."/>
            <person name="Kjeldsen K.U."/>
            <person name="Kube M."/>
            <person name="Reinhardt R."/>
            <person name="Mussmann M."/>
            <person name="Amann R."/>
            <person name="Schreiber L."/>
        </authorList>
    </citation>
    <scope>NUCLEOTIDE SEQUENCE [LARGE SCALE GENOMIC DNA]</scope>
    <source>
        <strain evidence="3">DSM 10523 / SB164P1</strain>
    </source>
</reference>
<dbReference type="OrthoDB" id="5429425at2"/>
<keyword evidence="3" id="KW-1185">Reference proteome</keyword>
<evidence type="ECO:0000313" key="2">
    <source>
        <dbReference type="EMBL" id="AGF77069.1"/>
    </source>
</evidence>
<dbReference type="PATRIC" id="fig|1167006.5.peg.551"/>
<protein>
    <submittedName>
        <fullName evidence="2">Uncharacterized protein</fullName>
    </submittedName>
</protein>
<dbReference type="AlphaFoldDB" id="M1NB93"/>
<feature type="chain" id="PRO_5004015940" evidence="1">
    <location>
        <begin position="26"/>
        <end position="812"/>
    </location>
</feature>
<dbReference type="HOGENOM" id="CLU_347412_0_0_7"/>
<evidence type="ECO:0000256" key="1">
    <source>
        <dbReference type="SAM" id="SignalP"/>
    </source>
</evidence>
<name>M1NB93_DESSD</name>
<keyword evidence="1" id="KW-0732">Signal</keyword>
<accession>M1NB93</accession>
<dbReference type="RefSeq" id="WP_015402767.1">
    <property type="nucleotide sequence ID" value="NC_020304.1"/>
</dbReference>
<proteinExistence type="predicted"/>
<evidence type="ECO:0000313" key="3">
    <source>
        <dbReference type="Proteomes" id="UP000011721"/>
    </source>
</evidence>
<organism evidence="2 3">
    <name type="scientific">Desulfocapsa sulfexigens (strain DSM 10523 / SB164P1)</name>
    <dbReference type="NCBI Taxonomy" id="1167006"/>
    <lineage>
        <taxon>Bacteria</taxon>
        <taxon>Pseudomonadati</taxon>
        <taxon>Thermodesulfobacteriota</taxon>
        <taxon>Desulfobulbia</taxon>
        <taxon>Desulfobulbales</taxon>
        <taxon>Desulfocapsaceae</taxon>
        <taxon>Desulfocapsa</taxon>
    </lineage>
</organism>
<dbReference type="KEGG" id="dsf:UWK_00486"/>